<protein>
    <submittedName>
        <fullName evidence="1">Uncharacterized protein</fullName>
    </submittedName>
</protein>
<dbReference type="Proteomes" id="UP001627154">
    <property type="component" value="Unassembled WGS sequence"/>
</dbReference>
<keyword evidence="2" id="KW-1185">Reference proteome</keyword>
<evidence type="ECO:0000313" key="2">
    <source>
        <dbReference type="Proteomes" id="UP001627154"/>
    </source>
</evidence>
<evidence type="ECO:0000313" key="1">
    <source>
        <dbReference type="EMBL" id="KAL3404080.1"/>
    </source>
</evidence>
<dbReference type="EMBL" id="JBJJXI010000026">
    <property type="protein sequence ID" value="KAL3404080.1"/>
    <property type="molecule type" value="Genomic_DNA"/>
</dbReference>
<reference evidence="1 2" key="1">
    <citation type="journal article" date="2024" name="bioRxiv">
        <title>A reference genome for Trichogramma kaykai: A tiny desert-dwelling parasitoid wasp with competing sex-ratio distorters.</title>
        <authorList>
            <person name="Culotta J."/>
            <person name="Lindsey A.R."/>
        </authorList>
    </citation>
    <scope>NUCLEOTIDE SEQUENCE [LARGE SCALE GENOMIC DNA]</scope>
    <source>
        <strain evidence="1 2">KSX58</strain>
    </source>
</reference>
<sequence>MNFPFPPIVESCKVNHTDNQPWRSTGGPKLEHRTCAPTDTHTHTYMYIYTRSTRAGHATGFILIALFCSKSSSRGNNTATTTTTTRLRISSRLRSIRETGQSSARLKSFLTCKAAASSPVYENYTYCVYPRRISKSQIDPAYTRRVGYTHEPAVAALLCDRAGTSKPSRYRHTYTSVHLYVYRIRAILWTQARGHASELSQRLTYGKYILRFNIYKGTIVTATTRQTCIRSCKTREPYV</sequence>
<gene>
    <name evidence="1" type="ORF">TKK_003075</name>
</gene>
<name>A0ABD2XG04_9HYME</name>
<proteinExistence type="predicted"/>
<organism evidence="1 2">
    <name type="scientific">Trichogramma kaykai</name>
    <dbReference type="NCBI Taxonomy" id="54128"/>
    <lineage>
        <taxon>Eukaryota</taxon>
        <taxon>Metazoa</taxon>
        <taxon>Ecdysozoa</taxon>
        <taxon>Arthropoda</taxon>
        <taxon>Hexapoda</taxon>
        <taxon>Insecta</taxon>
        <taxon>Pterygota</taxon>
        <taxon>Neoptera</taxon>
        <taxon>Endopterygota</taxon>
        <taxon>Hymenoptera</taxon>
        <taxon>Apocrita</taxon>
        <taxon>Proctotrupomorpha</taxon>
        <taxon>Chalcidoidea</taxon>
        <taxon>Trichogrammatidae</taxon>
        <taxon>Trichogramma</taxon>
    </lineage>
</organism>
<accession>A0ABD2XG04</accession>
<dbReference type="AlphaFoldDB" id="A0ABD2XG04"/>
<comment type="caution">
    <text evidence="1">The sequence shown here is derived from an EMBL/GenBank/DDBJ whole genome shotgun (WGS) entry which is preliminary data.</text>
</comment>